<keyword evidence="1" id="KW-0805">Transcription regulation</keyword>
<evidence type="ECO:0000256" key="1">
    <source>
        <dbReference type="ARBA" id="ARBA00023015"/>
    </source>
</evidence>
<dbReference type="CDD" id="cd00090">
    <property type="entry name" value="HTH_ARSR"/>
    <property type="match status" value="1"/>
</dbReference>
<proteinExistence type="predicted"/>
<dbReference type="Pfam" id="PF09339">
    <property type="entry name" value="HTH_IclR"/>
    <property type="match status" value="1"/>
</dbReference>
<dbReference type="SUPFAM" id="SSF46785">
    <property type="entry name" value="Winged helix' DNA-binding domain"/>
    <property type="match status" value="1"/>
</dbReference>
<dbReference type="GO" id="GO:0003700">
    <property type="term" value="F:DNA-binding transcription factor activity"/>
    <property type="evidence" value="ECO:0007669"/>
    <property type="project" value="TreeGrafter"/>
</dbReference>
<dbReference type="STRING" id="511.UZ73_15810"/>
<dbReference type="InterPro" id="IPR036388">
    <property type="entry name" value="WH-like_DNA-bd_sf"/>
</dbReference>
<feature type="domain" description="HTH iclR-type" evidence="3">
    <location>
        <begin position="20"/>
        <end position="80"/>
    </location>
</feature>
<name>A0A2U2BGH4_ALCFA</name>
<dbReference type="RefSeq" id="WP_109089464.1">
    <property type="nucleotide sequence ID" value="NZ_QEXO01000004.1"/>
</dbReference>
<comment type="caution">
    <text evidence="4">The sequence shown here is derived from an EMBL/GenBank/DDBJ whole genome shotgun (WGS) entry which is preliminary data.</text>
</comment>
<dbReference type="EMBL" id="QEXO01000004">
    <property type="protein sequence ID" value="PWE13092.1"/>
    <property type="molecule type" value="Genomic_DNA"/>
</dbReference>
<organism evidence="4 5">
    <name type="scientific">Alcaligenes faecalis</name>
    <dbReference type="NCBI Taxonomy" id="511"/>
    <lineage>
        <taxon>Bacteria</taxon>
        <taxon>Pseudomonadati</taxon>
        <taxon>Pseudomonadota</taxon>
        <taxon>Betaproteobacteria</taxon>
        <taxon>Burkholderiales</taxon>
        <taxon>Alcaligenaceae</taxon>
        <taxon>Alcaligenes</taxon>
    </lineage>
</organism>
<dbReference type="GO" id="GO:0003677">
    <property type="term" value="F:DNA binding"/>
    <property type="evidence" value="ECO:0007669"/>
    <property type="project" value="UniProtKB-KW"/>
</dbReference>
<dbReference type="AlphaFoldDB" id="A0A2U2BGH4"/>
<dbReference type="Proteomes" id="UP000245216">
    <property type="component" value="Unassembled WGS sequence"/>
</dbReference>
<sequence>MSRKDSPEQAVQKQSAPAGVAALERGLSILRTLGRQEGLSLTEIAQRSDLNKATALRLLRTLEQQGFVWRDGRQLYYFGYALAVITRSLSMDNWLASSMQPELDWLAKQTGETASFFNCSGEQRLCVAVAMGWRDVGHRLCTGDTLPMTGASGHVLTEFSDGRPKDYEFKVFQSLGERVAELAALAVPVFSGDGKLLGALGLSGTRTRFQEDEYRQELCAHLGASLKRIHSAVP</sequence>
<dbReference type="PROSITE" id="PS51077">
    <property type="entry name" value="HTH_ICLR"/>
    <property type="match status" value="1"/>
</dbReference>
<dbReference type="SUPFAM" id="SSF55781">
    <property type="entry name" value="GAF domain-like"/>
    <property type="match status" value="1"/>
</dbReference>
<accession>A0A2U2BGH4</accession>
<keyword evidence="2" id="KW-0804">Transcription</keyword>
<evidence type="ECO:0000256" key="2">
    <source>
        <dbReference type="ARBA" id="ARBA00023163"/>
    </source>
</evidence>
<dbReference type="PANTHER" id="PTHR30136">
    <property type="entry name" value="HELIX-TURN-HELIX TRANSCRIPTIONAL REGULATOR, ICLR FAMILY"/>
    <property type="match status" value="1"/>
</dbReference>
<reference evidence="4 5" key="1">
    <citation type="submission" date="2018-05" db="EMBL/GenBank/DDBJ databases">
        <title>Genome Sequence of an Efficient Indole-Degrading Bacterium, Alcaligenes sp.YBY.</title>
        <authorList>
            <person name="Yang B."/>
        </authorList>
    </citation>
    <scope>NUCLEOTIDE SEQUENCE [LARGE SCALE GENOMIC DNA]</scope>
    <source>
        <strain evidence="4 5">YBY</strain>
    </source>
</reference>
<evidence type="ECO:0000259" key="3">
    <source>
        <dbReference type="PROSITE" id="PS51077"/>
    </source>
</evidence>
<dbReference type="InterPro" id="IPR029016">
    <property type="entry name" value="GAF-like_dom_sf"/>
</dbReference>
<gene>
    <name evidence="4" type="ORF">DF183_14770</name>
</gene>
<dbReference type="Gene3D" id="1.10.10.10">
    <property type="entry name" value="Winged helix-like DNA-binding domain superfamily/Winged helix DNA-binding domain"/>
    <property type="match status" value="1"/>
</dbReference>
<dbReference type="GO" id="GO:0045892">
    <property type="term" value="P:negative regulation of DNA-templated transcription"/>
    <property type="evidence" value="ECO:0007669"/>
    <property type="project" value="TreeGrafter"/>
</dbReference>
<dbReference type="SMART" id="SM00346">
    <property type="entry name" value="HTH_ICLR"/>
    <property type="match status" value="1"/>
</dbReference>
<dbReference type="InterPro" id="IPR005471">
    <property type="entry name" value="Tscrpt_reg_IclR_N"/>
</dbReference>
<evidence type="ECO:0000313" key="5">
    <source>
        <dbReference type="Proteomes" id="UP000245216"/>
    </source>
</evidence>
<protein>
    <submittedName>
        <fullName evidence="4">IclR family transcriptional regulator</fullName>
    </submittedName>
</protein>
<dbReference type="InterPro" id="IPR036390">
    <property type="entry name" value="WH_DNA-bd_sf"/>
</dbReference>
<dbReference type="InterPro" id="IPR011991">
    <property type="entry name" value="ArsR-like_HTH"/>
</dbReference>
<dbReference type="PANTHER" id="PTHR30136:SF39">
    <property type="entry name" value="TRANSCRIPTIONAL REGULATORY PROTEIN"/>
    <property type="match status" value="1"/>
</dbReference>
<dbReference type="InterPro" id="IPR050707">
    <property type="entry name" value="HTH_MetabolicPath_Reg"/>
</dbReference>
<dbReference type="Gene3D" id="3.30.450.40">
    <property type="match status" value="2"/>
</dbReference>
<reference evidence="4 5" key="2">
    <citation type="submission" date="2018-05" db="EMBL/GenBank/DDBJ databases">
        <authorList>
            <person name="Lanie J.A."/>
            <person name="Ng W.-L."/>
            <person name="Kazmierczak K.M."/>
            <person name="Andrzejewski T.M."/>
            <person name="Davidsen T.M."/>
            <person name="Wayne K.J."/>
            <person name="Tettelin H."/>
            <person name="Glass J.I."/>
            <person name="Rusch D."/>
            <person name="Podicherti R."/>
            <person name="Tsui H.-C.T."/>
            <person name="Winkler M.E."/>
        </authorList>
    </citation>
    <scope>NUCLEOTIDE SEQUENCE [LARGE SCALE GENOMIC DNA]</scope>
    <source>
        <strain evidence="4 5">YBY</strain>
    </source>
</reference>
<evidence type="ECO:0000313" key="4">
    <source>
        <dbReference type="EMBL" id="PWE13092.1"/>
    </source>
</evidence>